<evidence type="ECO:0000256" key="1">
    <source>
        <dbReference type="ARBA" id="ARBA00004370"/>
    </source>
</evidence>
<evidence type="ECO:0000313" key="7">
    <source>
        <dbReference type="EMBL" id="CAF1260696.1"/>
    </source>
</evidence>
<dbReference type="Proteomes" id="UP000663864">
    <property type="component" value="Unassembled WGS sequence"/>
</dbReference>
<accession>A0A815ARR8</accession>
<dbReference type="GO" id="GO:0008610">
    <property type="term" value="P:lipid biosynthetic process"/>
    <property type="evidence" value="ECO:0007669"/>
    <property type="project" value="InterPro"/>
</dbReference>
<dbReference type="AlphaFoldDB" id="A0A815ARR8"/>
<dbReference type="GO" id="GO:0005506">
    <property type="term" value="F:iron ion binding"/>
    <property type="evidence" value="ECO:0007669"/>
    <property type="project" value="InterPro"/>
</dbReference>
<dbReference type="PANTHER" id="PTHR11863">
    <property type="entry name" value="STEROL DESATURASE"/>
    <property type="match status" value="1"/>
</dbReference>
<evidence type="ECO:0000256" key="2">
    <source>
        <dbReference type="ARBA" id="ARBA00022692"/>
    </source>
</evidence>
<organism evidence="7 8">
    <name type="scientific">Rotaria sordida</name>
    <dbReference type="NCBI Taxonomy" id="392033"/>
    <lineage>
        <taxon>Eukaryota</taxon>
        <taxon>Metazoa</taxon>
        <taxon>Spiralia</taxon>
        <taxon>Gnathifera</taxon>
        <taxon>Rotifera</taxon>
        <taxon>Eurotatoria</taxon>
        <taxon>Bdelloidea</taxon>
        <taxon>Philodinida</taxon>
        <taxon>Philodinidae</taxon>
        <taxon>Rotaria</taxon>
    </lineage>
</organism>
<name>A0A815ARR8_9BILA</name>
<evidence type="ECO:0000313" key="8">
    <source>
        <dbReference type="Proteomes" id="UP000663864"/>
    </source>
</evidence>
<dbReference type="Pfam" id="PF04116">
    <property type="entry name" value="FA_hydroxylase"/>
    <property type="match status" value="1"/>
</dbReference>
<dbReference type="InterPro" id="IPR006694">
    <property type="entry name" value="Fatty_acid_hydroxylase"/>
</dbReference>
<protein>
    <recommendedName>
        <fullName evidence="6">Fatty acid hydroxylase domain-containing protein</fullName>
    </recommendedName>
</protein>
<dbReference type="InterPro" id="IPR050307">
    <property type="entry name" value="Sterol_Desaturase_Related"/>
</dbReference>
<keyword evidence="4 5" id="KW-0472">Membrane</keyword>
<gene>
    <name evidence="7" type="ORF">ZHD862_LOCUS25889</name>
</gene>
<comment type="subcellular location">
    <subcellularLocation>
        <location evidence="1">Membrane</location>
    </subcellularLocation>
</comment>
<evidence type="ECO:0000256" key="5">
    <source>
        <dbReference type="SAM" id="Phobius"/>
    </source>
</evidence>
<evidence type="ECO:0000256" key="4">
    <source>
        <dbReference type="ARBA" id="ARBA00023136"/>
    </source>
</evidence>
<feature type="transmembrane region" description="Helical" evidence="5">
    <location>
        <begin position="94"/>
        <end position="115"/>
    </location>
</feature>
<reference evidence="7" key="1">
    <citation type="submission" date="2021-02" db="EMBL/GenBank/DDBJ databases">
        <authorList>
            <person name="Nowell W R."/>
        </authorList>
    </citation>
    <scope>NUCLEOTIDE SEQUENCE</scope>
</reference>
<sequence length="300" mass="34548">MLSDPWLIIGGTFVLHQLVFWIHNGILLLITNVLWPNRLQKYKVQKDIHVDWKSIRKCARTVLFNQFCLFLPFLVLICPLFMHQNVRWYLPFPSWHRILFELFGFVLVTEVFFYYSHLFLHTSFMYERVHKQHHQFRAPIGLASEYAHPIEFIISNVGPVAAGPLLFQSHLLTTWIWLLVALVSTNNGHSGYHISGPFGINIDISIGSQPPKVQSIQKTLHFNGLCIAFFVDHFVFYNFIGTTDERDSDQCSVSDGGDGYSLINPPYPSVRIRCRLRLIPTIIITIIPTAPNITNAIDIS</sequence>
<evidence type="ECO:0000256" key="3">
    <source>
        <dbReference type="ARBA" id="ARBA00022989"/>
    </source>
</evidence>
<feature type="transmembrane region" description="Helical" evidence="5">
    <location>
        <begin position="6"/>
        <end position="35"/>
    </location>
</feature>
<feature type="transmembrane region" description="Helical" evidence="5">
    <location>
        <begin position="62"/>
        <end position="82"/>
    </location>
</feature>
<dbReference type="EMBL" id="CAJNOT010001891">
    <property type="protein sequence ID" value="CAF1260696.1"/>
    <property type="molecule type" value="Genomic_DNA"/>
</dbReference>
<feature type="domain" description="Fatty acid hydroxylase" evidence="6">
    <location>
        <begin position="104"/>
        <end position="193"/>
    </location>
</feature>
<keyword evidence="2 5" id="KW-0812">Transmembrane</keyword>
<dbReference type="GO" id="GO:0016020">
    <property type="term" value="C:membrane"/>
    <property type="evidence" value="ECO:0007669"/>
    <property type="project" value="UniProtKB-SubCell"/>
</dbReference>
<evidence type="ECO:0000259" key="6">
    <source>
        <dbReference type="Pfam" id="PF04116"/>
    </source>
</evidence>
<proteinExistence type="predicted"/>
<comment type="caution">
    <text evidence="7">The sequence shown here is derived from an EMBL/GenBank/DDBJ whole genome shotgun (WGS) entry which is preliminary data.</text>
</comment>
<dbReference type="GO" id="GO:0016491">
    <property type="term" value="F:oxidoreductase activity"/>
    <property type="evidence" value="ECO:0007669"/>
    <property type="project" value="InterPro"/>
</dbReference>
<keyword evidence="3 5" id="KW-1133">Transmembrane helix</keyword>